<evidence type="ECO:0000256" key="2">
    <source>
        <dbReference type="ARBA" id="ARBA00023125"/>
    </source>
</evidence>
<name>A0ABV0BJF3_9HYPH</name>
<dbReference type="CDD" id="cd07377">
    <property type="entry name" value="WHTH_GntR"/>
    <property type="match status" value="1"/>
</dbReference>
<keyword evidence="1" id="KW-0805">Transcription regulation</keyword>
<dbReference type="InterPro" id="IPR000524">
    <property type="entry name" value="Tscrpt_reg_HTH_GntR"/>
</dbReference>
<dbReference type="PANTHER" id="PTHR43537">
    <property type="entry name" value="TRANSCRIPTIONAL REGULATOR, GNTR FAMILY"/>
    <property type="match status" value="1"/>
</dbReference>
<dbReference type="RefSeq" id="WP_346337163.1">
    <property type="nucleotide sequence ID" value="NZ_JBBYXI010000003.1"/>
</dbReference>
<dbReference type="Pfam" id="PF00392">
    <property type="entry name" value="GntR"/>
    <property type="match status" value="1"/>
</dbReference>
<reference evidence="5 6" key="1">
    <citation type="submission" date="2024-04" db="EMBL/GenBank/DDBJ databases">
        <title>A novel species isolated from cricket.</title>
        <authorList>
            <person name="Wang H.-C."/>
        </authorList>
    </citation>
    <scope>NUCLEOTIDE SEQUENCE [LARGE SCALE GENOMIC DNA]</scope>
    <source>
        <strain evidence="5 6">WL0021</strain>
    </source>
</reference>
<dbReference type="InterPro" id="IPR036390">
    <property type="entry name" value="WH_DNA-bd_sf"/>
</dbReference>
<dbReference type="InterPro" id="IPR036388">
    <property type="entry name" value="WH-like_DNA-bd_sf"/>
</dbReference>
<accession>A0ABV0BJF3</accession>
<dbReference type="SMART" id="SM00895">
    <property type="entry name" value="FCD"/>
    <property type="match status" value="1"/>
</dbReference>
<keyword evidence="3" id="KW-0804">Transcription</keyword>
<evidence type="ECO:0000259" key="4">
    <source>
        <dbReference type="PROSITE" id="PS50949"/>
    </source>
</evidence>
<dbReference type="Proteomes" id="UP001418637">
    <property type="component" value="Unassembled WGS sequence"/>
</dbReference>
<keyword evidence="2" id="KW-0238">DNA-binding</keyword>
<evidence type="ECO:0000256" key="3">
    <source>
        <dbReference type="ARBA" id="ARBA00023163"/>
    </source>
</evidence>
<dbReference type="InterPro" id="IPR008920">
    <property type="entry name" value="TF_FadR/GntR_C"/>
</dbReference>
<dbReference type="SUPFAM" id="SSF46785">
    <property type="entry name" value="Winged helix' DNA-binding domain"/>
    <property type="match status" value="1"/>
</dbReference>
<dbReference type="InterPro" id="IPR011711">
    <property type="entry name" value="GntR_C"/>
</dbReference>
<dbReference type="Gene3D" id="1.20.120.530">
    <property type="entry name" value="GntR ligand-binding domain-like"/>
    <property type="match status" value="1"/>
</dbReference>
<gene>
    <name evidence="5" type="ORF">WJT86_08640</name>
</gene>
<sequence length="223" mass="25028">MRYKISAAQRVYLDLRQKIVGMAILPGSRIVEQDIASEHSISRTPVHEAVQKLAEEGLIEVRPRFGTFVSKIPLGGLEEAMFMREALECAVVERVCEIITPEGIETIEGILKEQEAFVINHNQKGFHKTDEEFHAALASIAGYPGIWRIILNAKMQVDRFRQLTLNVPGHMEIVLVEHKKILSAIIEKNAASASAAMREHMMHLRPGISLAVEQYPDYFSGTL</sequence>
<organism evidence="5 6">
    <name type="scientific">Hohaiivirga grylli</name>
    <dbReference type="NCBI Taxonomy" id="3133970"/>
    <lineage>
        <taxon>Bacteria</taxon>
        <taxon>Pseudomonadati</taxon>
        <taxon>Pseudomonadota</taxon>
        <taxon>Alphaproteobacteria</taxon>
        <taxon>Hyphomicrobiales</taxon>
        <taxon>Methylobacteriaceae</taxon>
        <taxon>Hohaiivirga</taxon>
    </lineage>
</organism>
<dbReference type="Gene3D" id="1.10.10.10">
    <property type="entry name" value="Winged helix-like DNA-binding domain superfamily/Winged helix DNA-binding domain"/>
    <property type="match status" value="1"/>
</dbReference>
<evidence type="ECO:0000256" key="1">
    <source>
        <dbReference type="ARBA" id="ARBA00023015"/>
    </source>
</evidence>
<dbReference type="PANTHER" id="PTHR43537:SF6">
    <property type="entry name" value="HTH-TYPE TRANSCRIPTIONAL REPRESSOR RSPR"/>
    <property type="match status" value="1"/>
</dbReference>
<evidence type="ECO:0000313" key="5">
    <source>
        <dbReference type="EMBL" id="MEN3931123.1"/>
    </source>
</evidence>
<dbReference type="EMBL" id="JBBYXI010000003">
    <property type="protein sequence ID" value="MEN3931123.1"/>
    <property type="molecule type" value="Genomic_DNA"/>
</dbReference>
<comment type="caution">
    <text evidence="5">The sequence shown here is derived from an EMBL/GenBank/DDBJ whole genome shotgun (WGS) entry which is preliminary data.</text>
</comment>
<keyword evidence="6" id="KW-1185">Reference proteome</keyword>
<protein>
    <submittedName>
        <fullName evidence="5">GntR family transcriptional regulator</fullName>
    </submittedName>
</protein>
<dbReference type="Pfam" id="PF07729">
    <property type="entry name" value="FCD"/>
    <property type="match status" value="1"/>
</dbReference>
<proteinExistence type="predicted"/>
<dbReference type="PROSITE" id="PS50949">
    <property type="entry name" value="HTH_GNTR"/>
    <property type="match status" value="1"/>
</dbReference>
<dbReference type="SUPFAM" id="SSF48008">
    <property type="entry name" value="GntR ligand-binding domain-like"/>
    <property type="match status" value="1"/>
</dbReference>
<feature type="domain" description="HTH gntR-type" evidence="4">
    <location>
        <begin position="5"/>
        <end position="72"/>
    </location>
</feature>
<evidence type="ECO:0000313" key="6">
    <source>
        <dbReference type="Proteomes" id="UP001418637"/>
    </source>
</evidence>
<dbReference type="SMART" id="SM00345">
    <property type="entry name" value="HTH_GNTR"/>
    <property type="match status" value="1"/>
</dbReference>